<organism evidence="10 11">
    <name type="scientific">Galeopterus variegatus</name>
    <name type="common">Malayan flying lemur</name>
    <name type="synonym">Cynocephalus variegatus</name>
    <dbReference type="NCBI Taxonomy" id="482537"/>
    <lineage>
        <taxon>Eukaryota</taxon>
        <taxon>Metazoa</taxon>
        <taxon>Chordata</taxon>
        <taxon>Craniata</taxon>
        <taxon>Vertebrata</taxon>
        <taxon>Euteleostomi</taxon>
        <taxon>Mammalia</taxon>
        <taxon>Eutheria</taxon>
        <taxon>Euarchontoglires</taxon>
        <taxon>Dermoptera</taxon>
        <taxon>Cynocephalidae</taxon>
        <taxon>Galeopterus</taxon>
    </lineage>
</organism>
<dbReference type="SUPFAM" id="SSF81321">
    <property type="entry name" value="Family A G protein-coupled receptor-like"/>
    <property type="match status" value="1"/>
</dbReference>
<keyword evidence="10" id="KW-1185">Reference proteome</keyword>
<evidence type="ECO:0000256" key="8">
    <source>
        <dbReference type="SAM" id="Phobius"/>
    </source>
</evidence>
<dbReference type="Pfam" id="PF13853">
    <property type="entry name" value="7tm_4"/>
    <property type="match status" value="1"/>
</dbReference>
<gene>
    <name evidence="11" type="primary">LOC103581128</name>
</gene>
<sequence>MVLKSWFIIFWASILQILLKKRLTFCTGTEIPHFFNDQAQILKVAHSDTLINNIFSYVAAALLWVFPVIGILFSYYHIVSSLIQMFSTAGKYKAFSTYRSHLSMVSLYYGISLGDYVSSVLTQSSQRSLITSVMYTVVTLMVNPFIYNLRNKVVMGALGRLFSRAASCS</sequence>
<keyword evidence="2 8" id="KW-0812">Transmembrane</keyword>
<keyword evidence="7" id="KW-0807">Transducer</keyword>
<evidence type="ECO:0000256" key="4">
    <source>
        <dbReference type="ARBA" id="ARBA00023040"/>
    </source>
</evidence>
<evidence type="ECO:0000313" key="10">
    <source>
        <dbReference type="Proteomes" id="UP000694923"/>
    </source>
</evidence>
<dbReference type="InterPro" id="IPR000725">
    <property type="entry name" value="Olfact_rcpt"/>
</dbReference>
<evidence type="ECO:0000313" key="11">
    <source>
        <dbReference type="RefSeq" id="XP_008561253.1"/>
    </source>
</evidence>
<evidence type="ECO:0000256" key="7">
    <source>
        <dbReference type="ARBA" id="ARBA00023224"/>
    </source>
</evidence>
<keyword evidence="6" id="KW-0675">Receptor</keyword>
<comment type="subcellular location">
    <subcellularLocation>
        <location evidence="1">Membrane</location>
        <topology evidence="1">Multi-pass membrane protein</topology>
    </subcellularLocation>
</comment>
<dbReference type="InterPro" id="IPR017452">
    <property type="entry name" value="GPCR_Rhodpsn_7TM"/>
</dbReference>
<reference evidence="11" key="1">
    <citation type="submission" date="2025-08" db="UniProtKB">
        <authorList>
            <consortium name="RefSeq"/>
        </authorList>
    </citation>
    <scope>IDENTIFICATION</scope>
</reference>
<proteinExistence type="predicted"/>
<feature type="domain" description="G-protein coupled receptors family 1 profile" evidence="9">
    <location>
        <begin position="1"/>
        <end position="147"/>
    </location>
</feature>
<dbReference type="PRINTS" id="PR00245">
    <property type="entry name" value="OLFACTORYR"/>
</dbReference>
<dbReference type="Proteomes" id="UP000694923">
    <property type="component" value="Unplaced"/>
</dbReference>
<accession>A0ABM0PYR2</accession>
<feature type="transmembrane region" description="Helical" evidence="8">
    <location>
        <begin position="54"/>
        <end position="78"/>
    </location>
</feature>
<keyword evidence="4" id="KW-0297">G-protein coupled receptor</keyword>
<feature type="transmembrane region" description="Helical" evidence="8">
    <location>
        <begin position="98"/>
        <end position="117"/>
    </location>
</feature>
<evidence type="ECO:0000259" key="9">
    <source>
        <dbReference type="PROSITE" id="PS50262"/>
    </source>
</evidence>
<name>A0ABM0PYR2_GALVR</name>
<keyword evidence="5 8" id="KW-0472">Membrane</keyword>
<feature type="transmembrane region" description="Helical" evidence="8">
    <location>
        <begin position="129"/>
        <end position="147"/>
    </location>
</feature>
<dbReference type="RefSeq" id="XP_008561253.1">
    <property type="nucleotide sequence ID" value="XM_008563031.1"/>
</dbReference>
<evidence type="ECO:0000256" key="5">
    <source>
        <dbReference type="ARBA" id="ARBA00023136"/>
    </source>
</evidence>
<keyword evidence="3 8" id="KW-1133">Transmembrane helix</keyword>
<evidence type="ECO:0000256" key="6">
    <source>
        <dbReference type="ARBA" id="ARBA00023170"/>
    </source>
</evidence>
<evidence type="ECO:0000256" key="2">
    <source>
        <dbReference type="ARBA" id="ARBA00022692"/>
    </source>
</evidence>
<evidence type="ECO:0000256" key="3">
    <source>
        <dbReference type="ARBA" id="ARBA00022989"/>
    </source>
</evidence>
<dbReference type="PROSITE" id="PS50262">
    <property type="entry name" value="G_PROTEIN_RECEP_F1_2"/>
    <property type="match status" value="1"/>
</dbReference>
<dbReference type="Gene3D" id="1.20.1070.10">
    <property type="entry name" value="Rhodopsin 7-helix transmembrane proteins"/>
    <property type="match status" value="1"/>
</dbReference>
<protein>
    <submittedName>
        <fullName evidence="11">Olfactory receptor 7D4-like</fullName>
    </submittedName>
</protein>
<evidence type="ECO:0000256" key="1">
    <source>
        <dbReference type="ARBA" id="ARBA00004141"/>
    </source>
</evidence>
<dbReference type="PANTHER" id="PTHR48001">
    <property type="entry name" value="OLFACTORY RECEPTOR"/>
    <property type="match status" value="1"/>
</dbReference>
<dbReference type="GeneID" id="103581128"/>